<protein>
    <recommendedName>
        <fullName evidence="10">Rx N-terminal domain-containing protein</fullName>
    </recommendedName>
</protein>
<evidence type="ECO:0000259" key="6">
    <source>
        <dbReference type="Pfam" id="PF00931"/>
    </source>
</evidence>
<dbReference type="PRINTS" id="PR00364">
    <property type="entry name" value="DISEASERSIST"/>
</dbReference>
<dbReference type="InterPro" id="IPR032675">
    <property type="entry name" value="LRR_dom_sf"/>
</dbReference>
<dbReference type="GO" id="GO:0006952">
    <property type="term" value="P:defense response"/>
    <property type="evidence" value="ECO:0007669"/>
    <property type="project" value="UniProtKB-KW"/>
</dbReference>
<dbReference type="InterPro" id="IPR041118">
    <property type="entry name" value="Rx_N"/>
</dbReference>
<dbReference type="Gene3D" id="1.20.5.4130">
    <property type="match status" value="1"/>
</dbReference>
<reference evidence="9" key="1">
    <citation type="submission" date="2018-02" db="EMBL/GenBank/DDBJ databases">
        <authorList>
            <person name="Cohen D.B."/>
            <person name="Kent A.D."/>
        </authorList>
    </citation>
    <scope>NUCLEOTIDE SEQUENCE</scope>
</reference>
<dbReference type="PANTHER" id="PTHR36766:SF40">
    <property type="entry name" value="DISEASE RESISTANCE PROTEIN RGA3"/>
    <property type="match status" value="1"/>
</dbReference>
<dbReference type="GO" id="GO:0043531">
    <property type="term" value="F:ADP binding"/>
    <property type="evidence" value="ECO:0007669"/>
    <property type="project" value="InterPro"/>
</dbReference>
<keyword evidence="1" id="KW-0433">Leucine-rich repeat</keyword>
<feature type="domain" description="R13L1/DRL21-like LRR repeat region" evidence="8">
    <location>
        <begin position="230"/>
        <end position="355"/>
    </location>
</feature>
<dbReference type="GO" id="GO:0051707">
    <property type="term" value="P:response to other organism"/>
    <property type="evidence" value="ECO:0007669"/>
    <property type="project" value="UniProtKB-ARBA"/>
</dbReference>
<evidence type="ECO:0000256" key="5">
    <source>
        <dbReference type="ARBA" id="ARBA00022840"/>
    </source>
</evidence>
<feature type="domain" description="NB-ARC" evidence="6">
    <location>
        <begin position="157"/>
        <end position="195"/>
    </location>
</feature>
<dbReference type="SUPFAM" id="SSF52058">
    <property type="entry name" value="L domain-like"/>
    <property type="match status" value="2"/>
</dbReference>
<keyword evidence="4" id="KW-0611">Plant defense</keyword>
<dbReference type="Gene3D" id="3.40.50.300">
    <property type="entry name" value="P-loop containing nucleotide triphosphate hydrolases"/>
    <property type="match status" value="1"/>
</dbReference>
<evidence type="ECO:0000313" key="9">
    <source>
        <dbReference type="EMBL" id="SPC83614.1"/>
    </source>
</evidence>
<dbReference type="Pfam" id="PF00931">
    <property type="entry name" value="NB-ARC"/>
    <property type="match status" value="1"/>
</dbReference>
<sequence length="692" mass="77801">MAVVSVGEAVLSAFLRVVFNRVASSDILDYLKRRKLIDRLVQKLKIELMSADAVLIDAEEKQITNPAVKEWLDELKDAVYVADDLLDEIAYEALRCKLEAESTSKNILGLKEVAGGVLALPSPRLTTSCPEKCGVFGRDIDKEAIFKLWQSDDASSSDGICVVPIVGMGGIGKTTLAQLLYNDTIVNESFDLKAWDYEFEKDKLILLWMGEGLLQKPREDRFMEFEGNSIRELVELRHLSGKLSISNLENVHCTKDATEVMLKDKRDLSELVLKWKDGHDNEDLEKSRNVLEQLCPHENLNSLTIKNYKGTSFPNWLGDSSFSNMVSIVLRNCKYCFSLPPLGQLPLLKKLKIVSFHGVFAVDHEFYGNGSSTIEPPFRSLEYLSFVDMPEWQQWVIFEGGAVSKLVASLPKAPALHELECDGKIQLASDHYYPSLESLKIEGGSDSLWSLPLEFFPKLKSIQMHKCENLESLSTSEGSHPSLTSLTYLGIWKCPNFVSFPNGGLCAPNLTEIEVSECKKLKSLPEGMHTLLPSLVTLRLELCPELESFPEGGLPSNLKTLKIEYCNKVISRRMEWGLQGLHSLKELNIWSNCKEVESFPEEALLPPTLTTFEILDFPNLKSLNGKGFQHLTSLQSLTIGICKKLQCLPVEGLPTSISKLHIYYCPLLEEWCEQEKGKDWLKIAHIPNIRID</sequence>
<keyword evidence="5" id="KW-0067">ATP-binding</keyword>
<name>A0A2N9FA11_FAGSY</name>
<dbReference type="EMBL" id="OIVN01000658">
    <property type="protein sequence ID" value="SPC83614.1"/>
    <property type="molecule type" value="Genomic_DNA"/>
</dbReference>
<keyword evidence="3" id="KW-0547">Nucleotide-binding</keyword>
<dbReference type="Pfam" id="PF25019">
    <property type="entry name" value="LRR_R13L1-DRL21"/>
    <property type="match status" value="1"/>
</dbReference>
<evidence type="ECO:0000256" key="2">
    <source>
        <dbReference type="ARBA" id="ARBA00022737"/>
    </source>
</evidence>
<evidence type="ECO:0000256" key="1">
    <source>
        <dbReference type="ARBA" id="ARBA00022614"/>
    </source>
</evidence>
<dbReference type="InterPro" id="IPR027417">
    <property type="entry name" value="P-loop_NTPase"/>
</dbReference>
<evidence type="ECO:0000259" key="8">
    <source>
        <dbReference type="Pfam" id="PF25019"/>
    </source>
</evidence>
<keyword evidence="2" id="KW-0677">Repeat</keyword>
<proteinExistence type="predicted"/>
<gene>
    <name evidence="9" type="ORF">FSB_LOCUS11496</name>
</gene>
<evidence type="ECO:0008006" key="10">
    <source>
        <dbReference type="Google" id="ProtNLM"/>
    </source>
</evidence>
<dbReference type="PANTHER" id="PTHR36766">
    <property type="entry name" value="PLANT BROAD-SPECTRUM MILDEW RESISTANCE PROTEIN RPW8"/>
    <property type="match status" value="1"/>
</dbReference>
<dbReference type="InterPro" id="IPR002182">
    <property type="entry name" value="NB-ARC"/>
</dbReference>
<dbReference type="AlphaFoldDB" id="A0A2N9FA11"/>
<dbReference type="SUPFAM" id="SSF52540">
    <property type="entry name" value="P-loop containing nucleoside triphosphate hydrolases"/>
    <property type="match status" value="1"/>
</dbReference>
<accession>A0A2N9FA11</accession>
<dbReference type="Gene3D" id="3.80.10.10">
    <property type="entry name" value="Ribonuclease Inhibitor"/>
    <property type="match status" value="2"/>
</dbReference>
<organism evidence="9">
    <name type="scientific">Fagus sylvatica</name>
    <name type="common">Beechnut</name>
    <dbReference type="NCBI Taxonomy" id="28930"/>
    <lineage>
        <taxon>Eukaryota</taxon>
        <taxon>Viridiplantae</taxon>
        <taxon>Streptophyta</taxon>
        <taxon>Embryophyta</taxon>
        <taxon>Tracheophyta</taxon>
        <taxon>Spermatophyta</taxon>
        <taxon>Magnoliopsida</taxon>
        <taxon>eudicotyledons</taxon>
        <taxon>Gunneridae</taxon>
        <taxon>Pentapetalae</taxon>
        <taxon>rosids</taxon>
        <taxon>fabids</taxon>
        <taxon>Fagales</taxon>
        <taxon>Fagaceae</taxon>
        <taxon>Fagus</taxon>
    </lineage>
</organism>
<dbReference type="Pfam" id="PF18052">
    <property type="entry name" value="Rx_N"/>
    <property type="match status" value="1"/>
</dbReference>
<evidence type="ECO:0000256" key="3">
    <source>
        <dbReference type="ARBA" id="ARBA00022741"/>
    </source>
</evidence>
<evidence type="ECO:0000256" key="4">
    <source>
        <dbReference type="ARBA" id="ARBA00022821"/>
    </source>
</evidence>
<dbReference type="GO" id="GO:0005524">
    <property type="term" value="F:ATP binding"/>
    <property type="evidence" value="ECO:0007669"/>
    <property type="project" value="UniProtKB-KW"/>
</dbReference>
<dbReference type="InterPro" id="IPR056789">
    <property type="entry name" value="LRR_R13L1-DRL21"/>
</dbReference>
<feature type="domain" description="Disease resistance N-terminal" evidence="7">
    <location>
        <begin position="10"/>
        <end position="102"/>
    </location>
</feature>
<evidence type="ECO:0000259" key="7">
    <source>
        <dbReference type="Pfam" id="PF18052"/>
    </source>
</evidence>